<sequence>MVAVRRPAGSGGESQGATAALLLPLVGAVLRERAASHGRSPREGCALDDGPAAAPDLTVLSPGSCAD</sequence>
<name>A0ABQ9VPT4_SAGOE</name>
<accession>A0ABQ9VPT4</accession>
<dbReference type="Proteomes" id="UP001266305">
    <property type="component" value="Unassembled WGS sequence"/>
</dbReference>
<dbReference type="EMBL" id="JASSZA010000005">
    <property type="protein sequence ID" value="KAK2111392.1"/>
    <property type="molecule type" value="Genomic_DNA"/>
</dbReference>
<proteinExistence type="predicted"/>
<evidence type="ECO:0000313" key="2">
    <source>
        <dbReference type="EMBL" id="KAK2111392.1"/>
    </source>
</evidence>
<feature type="region of interest" description="Disordered" evidence="1">
    <location>
        <begin position="34"/>
        <end position="67"/>
    </location>
</feature>
<comment type="caution">
    <text evidence="2">The sequence shown here is derived from an EMBL/GenBank/DDBJ whole genome shotgun (WGS) entry which is preliminary data.</text>
</comment>
<protein>
    <recommendedName>
        <fullName evidence="4">Secreted protein</fullName>
    </recommendedName>
</protein>
<organism evidence="2 3">
    <name type="scientific">Saguinus oedipus</name>
    <name type="common">Cotton-top tamarin</name>
    <name type="synonym">Oedipomidas oedipus</name>
    <dbReference type="NCBI Taxonomy" id="9490"/>
    <lineage>
        <taxon>Eukaryota</taxon>
        <taxon>Metazoa</taxon>
        <taxon>Chordata</taxon>
        <taxon>Craniata</taxon>
        <taxon>Vertebrata</taxon>
        <taxon>Euteleostomi</taxon>
        <taxon>Mammalia</taxon>
        <taxon>Eutheria</taxon>
        <taxon>Euarchontoglires</taxon>
        <taxon>Primates</taxon>
        <taxon>Haplorrhini</taxon>
        <taxon>Platyrrhini</taxon>
        <taxon>Cebidae</taxon>
        <taxon>Callitrichinae</taxon>
        <taxon>Saguinus</taxon>
    </lineage>
</organism>
<evidence type="ECO:0000313" key="3">
    <source>
        <dbReference type="Proteomes" id="UP001266305"/>
    </source>
</evidence>
<keyword evidence="3" id="KW-1185">Reference proteome</keyword>
<gene>
    <name evidence="2" type="ORF">P7K49_011138</name>
</gene>
<evidence type="ECO:0000256" key="1">
    <source>
        <dbReference type="SAM" id="MobiDB-lite"/>
    </source>
</evidence>
<evidence type="ECO:0008006" key="4">
    <source>
        <dbReference type="Google" id="ProtNLM"/>
    </source>
</evidence>
<reference evidence="2 3" key="1">
    <citation type="submission" date="2023-05" db="EMBL/GenBank/DDBJ databases">
        <title>B98-5 Cell Line De Novo Hybrid Assembly: An Optical Mapping Approach.</title>
        <authorList>
            <person name="Kananen K."/>
            <person name="Auerbach J.A."/>
            <person name="Kautto E."/>
            <person name="Blachly J.S."/>
        </authorList>
    </citation>
    <scope>NUCLEOTIDE SEQUENCE [LARGE SCALE GENOMIC DNA]</scope>
    <source>
        <strain evidence="2">B95-8</strain>
        <tissue evidence="2">Cell line</tissue>
    </source>
</reference>
<feature type="compositionally biased region" description="Low complexity" evidence="1">
    <location>
        <begin position="47"/>
        <end position="57"/>
    </location>
</feature>